<dbReference type="PROSITE" id="PS01124">
    <property type="entry name" value="HTH_ARAC_FAMILY_2"/>
    <property type="match status" value="1"/>
</dbReference>
<dbReference type="InterPro" id="IPR009057">
    <property type="entry name" value="Homeodomain-like_sf"/>
</dbReference>
<reference evidence="4 5" key="1">
    <citation type="submission" date="2016-10" db="EMBL/GenBank/DDBJ databases">
        <title>Paenibacillus species isolates.</title>
        <authorList>
            <person name="Beno S.M."/>
        </authorList>
    </citation>
    <scope>NUCLEOTIDE SEQUENCE [LARGE SCALE GENOMIC DNA]</scope>
    <source>
        <strain evidence="4 5">FSL H7-0604</strain>
    </source>
</reference>
<dbReference type="InterPro" id="IPR018060">
    <property type="entry name" value="HTH_AraC"/>
</dbReference>
<organism evidence="4 5">
    <name type="scientific">Paenibacillus odorifer</name>
    <dbReference type="NCBI Taxonomy" id="189426"/>
    <lineage>
        <taxon>Bacteria</taxon>
        <taxon>Bacillati</taxon>
        <taxon>Bacillota</taxon>
        <taxon>Bacilli</taxon>
        <taxon>Bacillales</taxon>
        <taxon>Paenibacillaceae</taxon>
        <taxon>Paenibacillus</taxon>
    </lineage>
</organism>
<dbReference type="InterPro" id="IPR053142">
    <property type="entry name" value="PchR_regulatory_protein"/>
</dbReference>
<comment type="caution">
    <text evidence="4">The sequence shown here is derived from an EMBL/GenBank/DDBJ whole genome shotgun (WGS) entry which is preliminary data.</text>
</comment>
<keyword evidence="3" id="KW-0804">Transcription</keyword>
<keyword evidence="1" id="KW-0805">Transcription regulation</keyword>
<dbReference type="AlphaFoldDB" id="A0A1R0X444"/>
<sequence>MTSSSIHNIYNGYFDALFEAPSMRDTTERKHFAQSSTQGYVDRVITPSGIEIVDSDYRFADDRLVQVQSEAAMIELSFCLQGSGEVHVTDTSHELMPDSCSLQFMQDFQAEFHYRSAEPIRLLSIGVPVTLFDSWMEDQGSSHARSLSGLLDSRAFRMFRMPILPETTRLLVQLRDCPYHTSMRRLYVEGKALELLSVYFDVFLFEQKHIKRSLHLSRSDRENIRKARDIILDHMANPPSLIELSKLAGINEYKLKVGFKEEYGTTVFAYLRNKRLEKAWEIISTGDISVSQTATMVGYNNFSHFAEAFRKQYGINPSEVIKKR</sequence>
<dbReference type="GO" id="GO:0003700">
    <property type="term" value="F:DNA-binding transcription factor activity"/>
    <property type="evidence" value="ECO:0007669"/>
    <property type="project" value="InterPro"/>
</dbReference>
<dbReference type="SUPFAM" id="SSF46689">
    <property type="entry name" value="Homeodomain-like"/>
    <property type="match status" value="2"/>
</dbReference>
<evidence type="ECO:0000256" key="2">
    <source>
        <dbReference type="ARBA" id="ARBA00023125"/>
    </source>
</evidence>
<evidence type="ECO:0000313" key="5">
    <source>
        <dbReference type="Proteomes" id="UP000187465"/>
    </source>
</evidence>
<evidence type="ECO:0000256" key="3">
    <source>
        <dbReference type="ARBA" id="ARBA00023163"/>
    </source>
</evidence>
<evidence type="ECO:0000256" key="1">
    <source>
        <dbReference type="ARBA" id="ARBA00023015"/>
    </source>
</evidence>
<accession>A0A1R0X444</accession>
<dbReference type="KEGG" id="pod:PODO_15000"/>
<dbReference type="PANTHER" id="PTHR47893">
    <property type="entry name" value="REGULATORY PROTEIN PCHR"/>
    <property type="match status" value="1"/>
</dbReference>
<dbReference type="EMBL" id="MKQP01000034">
    <property type="protein sequence ID" value="OMD28090.1"/>
    <property type="molecule type" value="Genomic_DNA"/>
</dbReference>
<dbReference type="GeneID" id="31571503"/>
<gene>
    <name evidence="4" type="ORF">BJP51_03010</name>
</gene>
<keyword evidence="2" id="KW-0238">DNA-binding</keyword>
<protein>
    <submittedName>
        <fullName evidence="4">AraC family transcriptional regulator</fullName>
    </submittedName>
</protein>
<evidence type="ECO:0000313" key="4">
    <source>
        <dbReference type="EMBL" id="OMD28090.1"/>
    </source>
</evidence>
<name>A0A1R0X444_9BACL</name>
<dbReference type="GO" id="GO:0043565">
    <property type="term" value="F:sequence-specific DNA binding"/>
    <property type="evidence" value="ECO:0007669"/>
    <property type="project" value="InterPro"/>
</dbReference>
<proteinExistence type="predicted"/>
<dbReference type="Gene3D" id="1.10.10.60">
    <property type="entry name" value="Homeodomain-like"/>
    <property type="match status" value="2"/>
</dbReference>
<dbReference type="PANTHER" id="PTHR47893:SF1">
    <property type="entry name" value="REGULATORY PROTEIN PCHR"/>
    <property type="match status" value="1"/>
</dbReference>
<dbReference type="InterPro" id="IPR020449">
    <property type="entry name" value="Tscrpt_reg_AraC-type_HTH"/>
</dbReference>
<dbReference type="Proteomes" id="UP000187465">
    <property type="component" value="Unassembled WGS sequence"/>
</dbReference>
<dbReference type="Pfam" id="PF12833">
    <property type="entry name" value="HTH_18"/>
    <property type="match status" value="1"/>
</dbReference>
<dbReference type="RefSeq" id="WP_038571041.1">
    <property type="nucleotide sequence ID" value="NZ_CP009428.1"/>
</dbReference>
<dbReference type="PRINTS" id="PR00032">
    <property type="entry name" value="HTHARAC"/>
</dbReference>
<dbReference type="SMART" id="SM00342">
    <property type="entry name" value="HTH_ARAC"/>
    <property type="match status" value="1"/>
</dbReference>